<sequence>MNDLSGAGVATSGRWLCATVPVSVPFVLAPLLLLGTAVSLFILVVVGNALFLAALLLLSAFIISVFLWNSLSFRRNLAVLLFVDRMPVSDLLSASDGQLVKITGVIPPVQLSLFFIFLDNVLWIRVPVQVFERHRQFQLS</sequence>
<keyword evidence="1" id="KW-1133">Transmembrane helix</keyword>
<proteinExistence type="predicted"/>
<dbReference type="InterPro" id="IPR040339">
    <property type="entry name" value="At1g16860-like"/>
</dbReference>
<feature type="transmembrane region" description="Helical" evidence="1">
    <location>
        <begin position="40"/>
        <end position="68"/>
    </location>
</feature>
<dbReference type="PANTHER" id="PTHR33709">
    <property type="entry name" value="OSJNBA0035M09.9 PROTEIN"/>
    <property type="match status" value="1"/>
</dbReference>
<keyword evidence="3" id="KW-1185">Reference proteome</keyword>
<dbReference type="AlphaFoldDB" id="A0A8T3A4R8"/>
<dbReference type="EMBL" id="JAGYWB010000056">
    <property type="protein sequence ID" value="KAI0485882.1"/>
    <property type="molecule type" value="Genomic_DNA"/>
</dbReference>
<accession>A0A8T3A4R8</accession>
<evidence type="ECO:0000313" key="2">
    <source>
        <dbReference type="EMBL" id="KAI0485882.1"/>
    </source>
</evidence>
<comment type="caution">
    <text evidence="2">The sequence shown here is derived from an EMBL/GenBank/DDBJ whole genome shotgun (WGS) entry which is preliminary data.</text>
</comment>
<gene>
    <name evidence="2" type="ORF">KFK09_029471</name>
</gene>
<name>A0A8T3A4R8_DENNO</name>
<keyword evidence="1" id="KW-0812">Transmembrane</keyword>
<feature type="transmembrane region" description="Helical" evidence="1">
    <location>
        <begin position="12"/>
        <end position="34"/>
    </location>
</feature>
<organism evidence="2 3">
    <name type="scientific">Dendrobium nobile</name>
    <name type="common">Orchid</name>
    <dbReference type="NCBI Taxonomy" id="94219"/>
    <lineage>
        <taxon>Eukaryota</taxon>
        <taxon>Viridiplantae</taxon>
        <taxon>Streptophyta</taxon>
        <taxon>Embryophyta</taxon>
        <taxon>Tracheophyta</taxon>
        <taxon>Spermatophyta</taxon>
        <taxon>Magnoliopsida</taxon>
        <taxon>Liliopsida</taxon>
        <taxon>Asparagales</taxon>
        <taxon>Orchidaceae</taxon>
        <taxon>Epidendroideae</taxon>
        <taxon>Malaxideae</taxon>
        <taxon>Dendrobiinae</taxon>
        <taxon>Dendrobium</taxon>
    </lineage>
</organism>
<dbReference type="PANTHER" id="PTHR33709:SF20">
    <property type="entry name" value="OS04G0541900 PROTEIN"/>
    <property type="match status" value="1"/>
</dbReference>
<dbReference type="OrthoDB" id="10582870at2759"/>
<dbReference type="Proteomes" id="UP000829196">
    <property type="component" value="Unassembled WGS sequence"/>
</dbReference>
<evidence type="ECO:0000256" key="1">
    <source>
        <dbReference type="SAM" id="Phobius"/>
    </source>
</evidence>
<evidence type="ECO:0000313" key="3">
    <source>
        <dbReference type="Proteomes" id="UP000829196"/>
    </source>
</evidence>
<reference evidence="2" key="1">
    <citation type="journal article" date="2022" name="Front. Genet.">
        <title>Chromosome-Scale Assembly of the Dendrobium nobile Genome Provides Insights Into the Molecular Mechanism of the Biosynthesis of the Medicinal Active Ingredient of Dendrobium.</title>
        <authorList>
            <person name="Xu Q."/>
            <person name="Niu S.-C."/>
            <person name="Li K.-L."/>
            <person name="Zheng P.-J."/>
            <person name="Zhang X.-J."/>
            <person name="Jia Y."/>
            <person name="Liu Y."/>
            <person name="Niu Y.-X."/>
            <person name="Yu L.-H."/>
            <person name="Chen D.-F."/>
            <person name="Zhang G.-Q."/>
        </authorList>
    </citation>
    <scope>NUCLEOTIDE SEQUENCE</scope>
    <source>
        <tissue evidence="2">Leaf</tissue>
    </source>
</reference>
<keyword evidence="1" id="KW-0472">Membrane</keyword>
<protein>
    <submittedName>
        <fullName evidence="2">Uncharacterized protein</fullName>
    </submittedName>
</protein>